<proteinExistence type="predicted"/>
<keyword evidence="1" id="KW-0472">Membrane</keyword>
<keyword evidence="1" id="KW-1133">Transmembrane helix</keyword>
<feature type="transmembrane region" description="Helical" evidence="1">
    <location>
        <begin position="566"/>
        <end position="587"/>
    </location>
</feature>
<dbReference type="InterPro" id="IPR006927">
    <property type="entry name" value="DUF639"/>
</dbReference>
<name>A0AAQ3KJL7_9LILI</name>
<keyword evidence="1" id="KW-0812">Transmembrane</keyword>
<evidence type="ECO:0000313" key="3">
    <source>
        <dbReference type="Proteomes" id="UP001327560"/>
    </source>
</evidence>
<dbReference type="EMBL" id="CP136895">
    <property type="protein sequence ID" value="WOL09829.1"/>
    <property type="molecule type" value="Genomic_DNA"/>
</dbReference>
<feature type="transmembrane region" description="Helical" evidence="1">
    <location>
        <begin position="650"/>
        <end position="675"/>
    </location>
</feature>
<gene>
    <name evidence="2" type="ORF">Cni_G18582</name>
</gene>
<accession>A0AAQ3KJL7</accession>
<dbReference type="AlphaFoldDB" id="A0AAQ3KJL7"/>
<keyword evidence="3" id="KW-1185">Reference proteome</keyword>
<dbReference type="PANTHER" id="PTHR31860:SF4">
    <property type="entry name" value="OS02G0637800 PROTEIN"/>
    <property type="match status" value="1"/>
</dbReference>
<evidence type="ECO:0000313" key="2">
    <source>
        <dbReference type="EMBL" id="WOL09829.1"/>
    </source>
</evidence>
<dbReference type="PANTHER" id="PTHR31860">
    <property type="entry name" value="HEAT-INDUCIBLE TRANSCRIPTION REPRESSOR (DUF639)-RELATED"/>
    <property type="match status" value="1"/>
</dbReference>
<organism evidence="2 3">
    <name type="scientific">Canna indica</name>
    <name type="common">Indian-shot</name>
    <dbReference type="NCBI Taxonomy" id="4628"/>
    <lineage>
        <taxon>Eukaryota</taxon>
        <taxon>Viridiplantae</taxon>
        <taxon>Streptophyta</taxon>
        <taxon>Embryophyta</taxon>
        <taxon>Tracheophyta</taxon>
        <taxon>Spermatophyta</taxon>
        <taxon>Magnoliopsida</taxon>
        <taxon>Liliopsida</taxon>
        <taxon>Zingiberales</taxon>
        <taxon>Cannaceae</taxon>
        <taxon>Canna</taxon>
    </lineage>
</organism>
<evidence type="ECO:0000256" key="1">
    <source>
        <dbReference type="SAM" id="Phobius"/>
    </source>
</evidence>
<protein>
    <submittedName>
        <fullName evidence="2">Uncharacterized protein</fullName>
    </submittedName>
</protein>
<dbReference type="Pfam" id="PF04842">
    <property type="entry name" value="DUF639"/>
    <property type="match status" value="1"/>
</dbReference>
<sequence>MANGKGLILDKILREKPLKRLLLGRRQKPDDDVSTDDPIPQLSIVANSVVARCCSRILHFSTDNLQESFVTEFPDCNKLSNTYARDLLEYCCFRALHMAIESPDYLSNKEFRKLTFDMMLAWEYPGATNESLPKAMDSCDNLEDDNDDNYGGEKEKEGEEDCGASARVDYKKTVGLSAFARIAPACPVIADSITVHNLFDALTCSTSGQMCFFTYKKYLKSLQKEIKYTKSVMASVIPSSLHLCEGEIILDVDGIVLAQPVILHIGKSSRPGRLTLTTHALYFEPLGVGYDKAVKYDLATDLQQVVKGELSGPLGARFFDRAVMYKSISLAEPIFIGFPEFKGHSRRDYWLELVREVLQVHKFIRKYNLNEIQQMECLSKAILCIFRYRALKEAFHIFPLRFKSILAFNLAQKLPKGDRVLEALYAHLELHNRTQSLVKSSSNKDHDAHSLPFSLYAVSKMGFMLITEGCTEKKYLPVGDVCVGSTSPLYATVKESCSHSEIAEAAQATENQVKVENINTNLALMKELLFPVLESMKLLKVLATWEDPFKSTVFLVFNLYLIYRGWIRYIFSCALLSLALCMIWHTLCSKWEPLEAFRITPLPSTNAVELILLLRDAASHIETIVHEGNVVLLKLRALIFAAVPEVTEKIAFSLIAVAILVAFLPFEHLVVFSVVEAFTREMPLRKDSSEKFNRRLREWWAQIPAAPIEVVGHRKKVK</sequence>
<dbReference type="Proteomes" id="UP001327560">
    <property type="component" value="Chromosome 6"/>
</dbReference>
<reference evidence="2 3" key="1">
    <citation type="submission" date="2023-10" db="EMBL/GenBank/DDBJ databases">
        <title>Chromosome-scale genome assembly provides insights into flower coloration mechanisms of Canna indica.</title>
        <authorList>
            <person name="Li C."/>
        </authorList>
    </citation>
    <scope>NUCLEOTIDE SEQUENCE [LARGE SCALE GENOMIC DNA]</scope>
    <source>
        <tissue evidence="2">Flower</tissue>
    </source>
</reference>